<dbReference type="AlphaFoldDB" id="A0A6J6TZJ2"/>
<evidence type="ECO:0000256" key="3">
    <source>
        <dbReference type="ARBA" id="ARBA00022729"/>
    </source>
</evidence>
<dbReference type="InterPro" id="IPR001188">
    <property type="entry name" value="Sperm_putr-bd"/>
</dbReference>
<sequence length="370" mass="39472">MRGSARKMSKMGAVGAVAVSATLLLAACGGSSSSAPAELDPNADLTKQSLTVSNWAGYYPEDLPAKVQAAIGTPLTIANHATNEEIMGKLTAGGDSGIDVAFVSGQYAQALNDAGLLEPMHPDLIPNLKNLSPEATQMAFDKGNVFSVPYTWGTTGICYRSDLVSKAPDSWNDILKPADENKGKITALATERWLLLPALKSLGYSINTTDDAQLQEAKDLLIAAKPNLLAYDDTTFYSRLISGEATMAVAWDGWCNYGIAEDPNIKFVIPKEGSDLWSDTMVVLKSSKNKEAAQAFINFILDPANHAWVAENILYKVPNKAAMDQVGAELAKAYPNMGMSPADLLKQEVVVDVGVDSSKYTKVATEVTSN</sequence>
<dbReference type="PANTHER" id="PTHR30222:SF17">
    <property type="entry name" value="SPERMIDINE_PUTRESCINE-BINDING PERIPLASMIC PROTEIN"/>
    <property type="match status" value="1"/>
</dbReference>
<dbReference type="PROSITE" id="PS51257">
    <property type="entry name" value="PROKAR_LIPOPROTEIN"/>
    <property type="match status" value="1"/>
</dbReference>
<protein>
    <submittedName>
        <fullName evidence="5">Unannotated protein</fullName>
    </submittedName>
</protein>
<evidence type="ECO:0000256" key="1">
    <source>
        <dbReference type="ARBA" id="ARBA00004418"/>
    </source>
</evidence>
<gene>
    <name evidence="5" type="ORF">UFOPK2809_00925</name>
</gene>
<dbReference type="PANTHER" id="PTHR30222">
    <property type="entry name" value="SPERMIDINE/PUTRESCINE-BINDING PERIPLASMIC PROTEIN"/>
    <property type="match status" value="1"/>
</dbReference>
<dbReference type="PRINTS" id="PR00909">
    <property type="entry name" value="SPERMDNBNDNG"/>
</dbReference>
<dbReference type="EMBL" id="CAEZZA010000121">
    <property type="protein sequence ID" value="CAB4751763.1"/>
    <property type="molecule type" value="Genomic_DNA"/>
</dbReference>
<keyword evidence="3" id="KW-0732">Signal</keyword>
<evidence type="ECO:0000313" key="5">
    <source>
        <dbReference type="EMBL" id="CAB4751763.1"/>
    </source>
</evidence>
<evidence type="ECO:0000256" key="4">
    <source>
        <dbReference type="ARBA" id="ARBA00022764"/>
    </source>
</evidence>
<name>A0A6J6TZJ2_9ZZZZ</name>
<comment type="subcellular location">
    <subcellularLocation>
        <location evidence="1">Periplasm</location>
    </subcellularLocation>
</comment>
<dbReference type="GO" id="GO:0015846">
    <property type="term" value="P:polyamine transport"/>
    <property type="evidence" value="ECO:0007669"/>
    <property type="project" value="InterPro"/>
</dbReference>
<dbReference type="CDD" id="cd13590">
    <property type="entry name" value="PBP2_PotD_PotF_like"/>
    <property type="match status" value="1"/>
</dbReference>
<keyword evidence="4" id="KW-0574">Periplasm</keyword>
<dbReference type="InterPro" id="IPR006059">
    <property type="entry name" value="SBP"/>
</dbReference>
<keyword evidence="2" id="KW-0813">Transport</keyword>
<dbReference type="GO" id="GO:0019808">
    <property type="term" value="F:polyamine binding"/>
    <property type="evidence" value="ECO:0007669"/>
    <property type="project" value="InterPro"/>
</dbReference>
<dbReference type="Pfam" id="PF13416">
    <property type="entry name" value="SBP_bac_8"/>
    <property type="match status" value="1"/>
</dbReference>
<dbReference type="Gene3D" id="3.40.190.10">
    <property type="entry name" value="Periplasmic binding protein-like II"/>
    <property type="match status" value="2"/>
</dbReference>
<dbReference type="GO" id="GO:0042597">
    <property type="term" value="C:periplasmic space"/>
    <property type="evidence" value="ECO:0007669"/>
    <property type="project" value="UniProtKB-SubCell"/>
</dbReference>
<organism evidence="5">
    <name type="scientific">freshwater metagenome</name>
    <dbReference type="NCBI Taxonomy" id="449393"/>
    <lineage>
        <taxon>unclassified sequences</taxon>
        <taxon>metagenomes</taxon>
        <taxon>ecological metagenomes</taxon>
    </lineage>
</organism>
<accession>A0A6J6TZJ2</accession>
<reference evidence="5" key="1">
    <citation type="submission" date="2020-05" db="EMBL/GenBank/DDBJ databases">
        <authorList>
            <person name="Chiriac C."/>
            <person name="Salcher M."/>
            <person name="Ghai R."/>
            <person name="Kavagutti S V."/>
        </authorList>
    </citation>
    <scope>NUCLEOTIDE SEQUENCE</scope>
</reference>
<evidence type="ECO:0000256" key="2">
    <source>
        <dbReference type="ARBA" id="ARBA00022448"/>
    </source>
</evidence>
<proteinExistence type="predicted"/>
<dbReference type="SUPFAM" id="SSF53850">
    <property type="entry name" value="Periplasmic binding protein-like II"/>
    <property type="match status" value="1"/>
</dbReference>